<dbReference type="InterPro" id="IPR000836">
    <property type="entry name" value="PRTase_dom"/>
</dbReference>
<dbReference type="Pfam" id="PF00156">
    <property type="entry name" value="Pribosyltran"/>
    <property type="match status" value="1"/>
</dbReference>
<dbReference type="PANTHER" id="PTHR19278:SF9">
    <property type="entry name" value="URIDINE 5'-MONOPHOSPHATE SYNTHASE"/>
    <property type="match status" value="1"/>
</dbReference>
<dbReference type="PATRIC" id="fig|1423722.3.peg.1129"/>
<proteinExistence type="inferred from homology"/>
<dbReference type="Proteomes" id="UP000050909">
    <property type="component" value="Unassembled WGS sequence"/>
</dbReference>
<dbReference type="InterPro" id="IPR023031">
    <property type="entry name" value="OPRT"/>
</dbReference>
<dbReference type="CDD" id="cd06223">
    <property type="entry name" value="PRTases_typeI"/>
    <property type="match status" value="1"/>
</dbReference>
<evidence type="ECO:0000256" key="5">
    <source>
        <dbReference type="ARBA" id="ARBA00022975"/>
    </source>
</evidence>
<dbReference type="GO" id="GO:0004588">
    <property type="term" value="F:orotate phosphoribosyltransferase activity"/>
    <property type="evidence" value="ECO:0007669"/>
    <property type="project" value="UniProtKB-UniRule"/>
</dbReference>
<keyword evidence="5 6" id="KW-0665">Pyrimidine biosynthesis</keyword>
<dbReference type="InterPro" id="IPR029057">
    <property type="entry name" value="PRTase-like"/>
</dbReference>
<dbReference type="InterPro" id="IPR004467">
    <property type="entry name" value="Or_phspho_trans_dom"/>
</dbReference>
<comment type="caution">
    <text evidence="6">Lacks conserved residue(s) required for the propagation of feature annotation.</text>
</comment>
<feature type="binding site" evidence="6">
    <location>
        <position position="100"/>
    </location>
    <ligand>
        <name>5-phospho-alpha-D-ribose 1-diphosphate</name>
        <dbReference type="ChEBI" id="CHEBI:58017"/>
        <note>ligand shared between dimeric partners</note>
    </ligand>
</feature>
<dbReference type="GO" id="GO:0000287">
    <property type="term" value="F:magnesium ion binding"/>
    <property type="evidence" value="ECO:0007669"/>
    <property type="project" value="UniProtKB-UniRule"/>
</dbReference>
<dbReference type="RefSeq" id="WP_054745729.1">
    <property type="nucleotide sequence ID" value="NZ_AZCV01000003.1"/>
</dbReference>
<organism evidence="8 9">
    <name type="scientific">Amylolactobacillus amylotrophicus DSM 20534</name>
    <dbReference type="NCBI Taxonomy" id="1423722"/>
    <lineage>
        <taxon>Bacteria</taxon>
        <taxon>Bacillati</taxon>
        <taxon>Bacillota</taxon>
        <taxon>Bacilli</taxon>
        <taxon>Lactobacillales</taxon>
        <taxon>Lactobacillaceae</taxon>
        <taxon>Amylolactobacillus</taxon>
    </lineage>
</organism>
<feature type="binding site" evidence="6">
    <location>
        <position position="102"/>
    </location>
    <ligand>
        <name>5-phospho-alpha-D-ribose 1-diphosphate</name>
        <dbReference type="ChEBI" id="CHEBI:58017"/>
        <note>ligand shared between dimeric partners</note>
    </ligand>
</feature>
<protein>
    <recommendedName>
        <fullName evidence="2 6">Orotate phosphoribosyltransferase</fullName>
        <shortName evidence="6">OPRT</shortName>
        <shortName evidence="6">OPRTase</shortName>
        <ecNumber evidence="2 6">2.4.2.10</ecNumber>
    </recommendedName>
</protein>
<evidence type="ECO:0000256" key="3">
    <source>
        <dbReference type="ARBA" id="ARBA00022676"/>
    </source>
</evidence>
<reference evidence="8 9" key="1">
    <citation type="journal article" date="2015" name="Genome Announc.">
        <title>Expanding the biotechnology potential of lactobacilli through comparative genomics of 213 strains and associated genera.</title>
        <authorList>
            <person name="Sun Z."/>
            <person name="Harris H.M."/>
            <person name="McCann A."/>
            <person name="Guo C."/>
            <person name="Argimon S."/>
            <person name="Zhang W."/>
            <person name="Yang X."/>
            <person name="Jeffery I.B."/>
            <person name="Cooney J.C."/>
            <person name="Kagawa T.F."/>
            <person name="Liu W."/>
            <person name="Song Y."/>
            <person name="Salvetti E."/>
            <person name="Wrobel A."/>
            <person name="Rasinkangas P."/>
            <person name="Parkhill J."/>
            <person name="Rea M.C."/>
            <person name="O'Sullivan O."/>
            <person name="Ritari J."/>
            <person name="Douillard F.P."/>
            <person name="Paul Ross R."/>
            <person name="Yang R."/>
            <person name="Briner A.E."/>
            <person name="Felis G.E."/>
            <person name="de Vos W.M."/>
            <person name="Barrangou R."/>
            <person name="Klaenhammer T.R."/>
            <person name="Caufield P.W."/>
            <person name="Cui Y."/>
            <person name="Zhang H."/>
            <person name="O'Toole P.W."/>
        </authorList>
    </citation>
    <scope>NUCLEOTIDE SEQUENCE [LARGE SCALE GENOMIC DNA]</scope>
    <source>
        <strain evidence="8 9">DSM 20534</strain>
    </source>
</reference>
<evidence type="ECO:0000313" key="8">
    <source>
        <dbReference type="EMBL" id="KRK37773.1"/>
    </source>
</evidence>
<keyword evidence="6" id="KW-0460">Magnesium</keyword>
<dbReference type="HAMAP" id="MF_01208">
    <property type="entry name" value="PyrE"/>
    <property type="match status" value="1"/>
</dbReference>
<keyword evidence="4 6" id="KW-0808">Transferase</keyword>
<dbReference type="EMBL" id="AZCV01000003">
    <property type="protein sequence ID" value="KRK37773.1"/>
    <property type="molecule type" value="Genomic_DNA"/>
</dbReference>
<comment type="subunit">
    <text evidence="6">Homodimer.</text>
</comment>
<evidence type="ECO:0000259" key="7">
    <source>
        <dbReference type="Pfam" id="PF00156"/>
    </source>
</evidence>
<comment type="cofactor">
    <cofactor evidence="6">
        <name>Mg(2+)</name>
        <dbReference type="ChEBI" id="CHEBI:18420"/>
    </cofactor>
</comment>
<dbReference type="EC" id="2.4.2.10" evidence="2 6"/>
<dbReference type="UniPathway" id="UPA00070">
    <property type="reaction ID" value="UER00119"/>
</dbReference>
<dbReference type="SUPFAM" id="SSF53271">
    <property type="entry name" value="PRTase-like"/>
    <property type="match status" value="1"/>
</dbReference>
<evidence type="ECO:0000256" key="4">
    <source>
        <dbReference type="ARBA" id="ARBA00022679"/>
    </source>
</evidence>
<evidence type="ECO:0000256" key="1">
    <source>
        <dbReference type="ARBA" id="ARBA00004889"/>
    </source>
</evidence>
<dbReference type="GO" id="GO:0019856">
    <property type="term" value="P:pyrimidine nucleobase biosynthetic process"/>
    <property type="evidence" value="ECO:0007669"/>
    <property type="project" value="TreeGrafter"/>
</dbReference>
<gene>
    <name evidence="6" type="primary">pyrE</name>
    <name evidence="8" type="ORF">FC62_GL001107</name>
</gene>
<evidence type="ECO:0000313" key="9">
    <source>
        <dbReference type="Proteomes" id="UP000050909"/>
    </source>
</evidence>
<name>A0A0R1GU85_9LACO</name>
<dbReference type="AlphaFoldDB" id="A0A0R1GU85"/>
<comment type="caution">
    <text evidence="8">The sequence shown here is derived from an EMBL/GenBank/DDBJ whole genome shotgun (WGS) entry which is preliminary data.</text>
</comment>
<evidence type="ECO:0000256" key="2">
    <source>
        <dbReference type="ARBA" id="ARBA00011971"/>
    </source>
</evidence>
<feature type="binding site" evidence="6">
    <location>
        <position position="96"/>
    </location>
    <ligand>
        <name>5-phospho-alpha-D-ribose 1-diphosphate</name>
        <dbReference type="ChEBI" id="CHEBI:58017"/>
        <note>ligand shared between dimeric partners</note>
    </ligand>
</feature>
<feature type="domain" description="Phosphoribosyltransferase" evidence="7">
    <location>
        <begin position="67"/>
        <end position="152"/>
    </location>
</feature>
<sequence>MRVATQVAHDLLHIGAVTLEPAKPFVWASGIKAPIYTDNRLIIGFPEERMYIANCLADLIKRRYPTATVIGGVATAGIPHAALVAERLNLPMIYVRSKAKDHGTNSQIEGKLNATDQVVLIDDLISTGGSVLAAAEVVQATGATVAGVAAIFTYELPDSLTNFTNANIRLQTLTTYTDLIETVNSEGDMSDADLALVRTWKDDPWGYGRAVSAI</sequence>
<dbReference type="PANTHER" id="PTHR19278">
    <property type="entry name" value="OROTATE PHOSPHORIBOSYLTRANSFERASE"/>
    <property type="match status" value="1"/>
</dbReference>
<dbReference type="NCBIfam" id="TIGR00336">
    <property type="entry name" value="pyrE"/>
    <property type="match status" value="1"/>
</dbReference>
<evidence type="ECO:0000256" key="6">
    <source>
        <dbReference type="HAMAP-Rule" id="MF_01208"/>
    </source>
</evidence>
<feature type="binding site" description="in other chain" evidence="6">
    <location>
        <begin position="122"/>
        <end position="130"/>
    </location>
    <ligand>
        <name>5-phospho-alpha-D-ribose 1-diphosphate</name>
        <dbReference type="ChEBI" id="CHEBI:58017"/>
        <note>ligand shared between dimeric partners</note>
    </ligand>
</feature>
<comment type="similarity">
    <text evidence="6">Belongs to the purine/pyrimidine phosphoribosyltransferase family. PyrE subfamily.</text>
</comment>
<dbReference type="Gene3D" id="3.40.50.2020">
    <property type="match status" value="1"/>
</dbReference>
<comment type="function">
    <text evidence="6">Catalyzes the transfer of a ribosyl phosphate group from 5-phosphoribose 1-diphosphate to orotate, leading to the formation of orotidine monophosphate (OMP).</text>
</comment>
<keyword evidence="9" id="KW-1185">Reference proteome</keyword>
<feature type="binding site" evidence="6">
    <location>
        <position position="126"/>
    </location>
    <ligand>
        <name>orotate</name>
        <dbReference type="ChEBI" id="CHEBI:30839"/>
    </ligand>
</feature>
<keyword evidence="3 6" id="KW-0328">Glycosyltransferase</keyword>
<dbReference type="GO" id="GO:0044205">
    <property type="term" value="P:'de novo' UMP biosynthetic process"/>
    <property type="evidence" value="ECO:0007669"/>
    <property type="project" value="UniProtKB-UniRule"/>
</dbReference>
<comment type="pathway">
    <text evidence="1 6">Pyrimidine metabolism; UMP biosynthesis via de novo pathway; UMP from orotate: step 1/2.</text>
</comment>
<comment type="catalytic activity">
    <reaction evidence="6">
        <text>orotidine 5'-phosphate + diphosphate = orotate + 5-phospho-alpha-D-ribose 1-diphosphate</text>
        <dbReference type="Rhea" id="RHEA:10380"/>
        <dbReference type="ChEBI" id="CHEBI:30839"/>
        <dbReference type="ChEBI" id="CHEBI:33019"/>
        <dbReference type="ChEBI" id="CHEBI:57538"/>
        <dbReference type="ChEBI" id="CHEBI:58017"/>
        <dbReference type="EC" id="2.4.2.10"/>
    </reaction>
</comment>
<accession>A0A0R1GU85</accession>